<proteinExistence type="predicted"/>
<dbReference type="Pfam" id="PF03889">
    <property type="entry name" value="ArfA"/>
    <property type="match status" value="1"/>
</dbReference>
<evidence type="ECO:0000313" key="4">
    <source>
        <dbReference type="Proteomes" id="UP000265938"/>
    </source>
</evidence>
<organism evidence="3 4">
    <name type="scientific">Pseudoalteromonas gelatinilytica</name>
    <dbReference type="NCBI Taxonomy" id="1703256"/>
    <lineage>
        <taxon>Bacteria</taxon>
        <taxon>Pseudomonadati</taxon>
        <taxon>Pseudomonadota</taxon>
        <taxon>Gammaproteobacteria</taxon>
        <taxon>Alteromonadales</taxon>
        <taxon>Pseudoalteromonadaceae</taxon>
        <taxon>Pseudoalteromonas</taxon>
    </lineage>
</organism>
<dbReference type="GeneID" id="29847960"/>
<feature type="region of interest" description="Disordered" evidence="1">
    <location>
        <begin position="39"/>
        <end position="63"/>
    </location>
</feature>
<evidence type="ECO:0000313" key="5">
    <source>
        <dbReference type="Proteomes" id="UP000638462"/>
    </source>
</evidence>
<gene>
    <name evidence="3" type="primary">arfA</name>
    <name evidence="3" type="ORF">D4741_12660</name>
    <name evidence="2" type="ORF">GCM10008027_18140</name>
</gene>
<protein>
    <submittedName>
        <fullName evidence="3">Ribosome alternative rescue factor ArfA</fullName>
    </submittedName>
</protein>
<comment type="caution">
    <text evidence="3">The sequence shown here is derived from an EMBL/GenBank/DDBJ whole genome shotgun (WGS) entry which is preliminary data.</text>
</comment>
<dbReference type="InterPro" id="IPR005589">
    <property type="entry name" value="ArfA"/>
</dbReference>
<reference evidence="2" key="1">
    <citation type="journal article" date="2014" name="Int. J. Syst. Evol. Microbiol.">
        <title>Complete genome of a new Firmicutes species belonging to the dominant human colonic microbiota ('Ruminococcus bicirculans') reveals two chromosomes and a selective capacity to utilize plant glucans.</title>
        <authorList>
            <consortium name="NISC Comparative Sequencing Program"/>
            <person name="Wegmann U."/>
            <person name="Louis P."/>
            <person name="Goesmann A."/>
            <person name="Henrissat B."/>
            <person name="Duncan S.H."/>
            <person name="Flint H.J."/>
        </authorList>
    </citation>
    <scope>NUCLEOTIDE SEQUENCE</scope>
    <source>
        <strain evidence="2">CGMCC 1.15394</strain>
    </source>
</reference>
<dbReference type="Proteomes" id="UP000265938">
    <property type="component" value="Unassembled WGS sequence"/>
</dbReference>
<dbReference type="EMBL" id="QYSE01000002">
    <property type="protein sequence ID" value="RJF35811.1"/>
    <property type="molecule type" value="Genomic_DNA"/>
</dbReference>
<reference evidence="2" key="4">
    <citation type="submission" date="2020-09" db="EMBL/GenBank/DDBJ databases">
        <authorList>
            <person name="Sun Q."/>
            <person name="Zhou Y."/>
        </authorList>
    </citation>
    <scope>NUCLEOTIDE SEQUENCE</scope>
    <source>
        <strain evidence="2">CGMCC 1.15394</strain>
    </source>
</reference>
<accession>A0A3A3EJZ3</accession>
<keyword evidence="5" id="KW-1185">Reference proteome</keyword>
<name>A0A3A3EJZ3_9GAMM</name>
<evidence type="ECO:0000313" key="2">
    <source>
        <dbReference type="EMBL" id="GGE93648.1"/>
    </source>
</evidence>
<feature type="compositionally biased region" description="Basic residues" evidence="1">
    <location>
        <begin position="39"/>
        <end position="53"/>
    </location>
</feature>
<sequence>MSKKKQRTQGQVDTGRGVINDNVYAAMVTSKLFTAKVEKPKKGKGAYQRKAKHAGRESYLIAA</sequence>
<reference evidence="3 4" key="2">
    <citation type="submission" date="2018-09" db="EMBL/GenBank/DDBJ databases">
        <title>Identification of marine bacteria producing industrial enzymes.</title>
        <authorList>
            <person name="Cheng T.H."/>
            <person name="Saidin J."/>
            <person name="Muhd D.D."/>
            <person name="Isa M.N.M."/>
            <person name="Bakar M.F.A."/>
            <person name="Ismail N."/>
        </authorList>
    </citation>
    <scope>NUCLEOTIDE SEQUENCE [LARGE SCALE GENOMIC DNA]</scope>
    <source>
        <strain evidence="3 4">MNAD 1.6</strain>
    </source>
</reference>
<dbReference type="Proteomes" id="UP000638462">
    <property type="component" value="Unassembled WGS sequence"/>
</dbReference>
<dbReference type="EMBL" id="BMIT01000006">
    <property type="protein sequence ID" value="GGE93648.1"/>
    <property type="molecule type" value="Genomic_DNA"/>
</dbReference>
<dbReference type="AlphaFoldDB" id="A0A3A3EJZ3"/>
<evidence type="ECO:0000256" key="1">
    <source>
        <dbReference type="SAM" id="MobiDB-lite"/>
    </source>
</evidence>
<reference evidence="5" key="3">
    <citation type="journal article" date="2019" name="Int. J. Syst. Evol. Microbiol.">
        <title>The Global Catalogue of Microorganisms (GCM) 10K type strain sequencing project: providing services to taxonomists for standard genome sequencing and annotation.</title>
        <authorList>
            <consortium name="The Broad Institute Genomics Platform"/>
            <consortium name="The Broad Institute Genome Sequencing Center for Infectious Disease"/>
            <person name="Wu L."/>
            <person name="Ma J."/>
        </authorList>
    </citation>
    <scope>NUCLEOTIDE SEQUENCE [LARGE SCALE GENOMIC DNA]</scope>
    <source>
        <strain evidence="5">CGMCC 1.15394</strain>
    </source>
</reference>
<dbReference type="RefSeq" id="WP_054563243.1">
    <property type="nucleotide sequence ID" value="NZ_BMIT01000006.1"/>
</dbReference>
<dbReference type="GO" id="GO:0072344">
    <property type="term" value="P:rescue of stalled ribosome"/>
    <property type="evidence" value="ECO:0007669"/>
    <property type="project" value="InterPro"/>
</dbReference>
<evidence type="ECO:0000313" key="3">
    <source>
        <dbReference type="EMBL" id="RJF35811.1"/>
    </source>
</evidence>